<comment type="subcellular location">
    <subcellularLocation>
        <location evidence="1 10">Periplasm</location>
    </subcellularLocation>
</comment>
<dbReference type="GO" id="GO:0044874">
    <property type="term" value="P:lipoprotein localization to outer membrane"/>
    <property type="evidence" value="ECO:0007669"/>
    <property type="project" value="UniProtKB-UniRule"/>
</dbReference>
<evidence type="ECO:0000256" key="7">
    <source>
        <dbReference type="ARBA" id="ARBA00022764"/>
    </source>
</evidence>
<dbReference type="InterPro" id="IPR004564">
    <property type="entry name" value="OM_lipoprot_carrier_LolA-like"/>
</dbReference>
<dbReference type="NCBIfam" id="TIGR00547">
    <property type="entry name" value="lolA"/>
    <property type="match status" value="1"/>
</dbReference>
<dbReference type="EMBL" id="QANS01000004">
    <property type="protein sequence ID" value="PTU30816.1"/>
    <property type="molecule type" value="Genomic_DNA"/>
</dbReference>
<dbReference type="InterPro" id="IPR029046">
    <property type="entry name" value="LolA/LolB/LppX"/>
</dbReference>
<comment type="function">
    <text evidence="10">Participates in the translocation of lipoproteins from the inner membrane to the outer membrane. Only forms a complex with a lipoprotein if the residue after the N-terminal Cys is not an aspartate (The Asp acts as a targeting signal to indicate that the lipoprotein should stay in the inner membrane).</text>
</comment>
<dbReference type="Gene3D" id="2.50.20.10">
    <property type="entry name" value="Lipoprotein localisation LolA/LolB/LppX"/>
    <property type="match status" value="1"/>
</dbReference>
<accession>A0A2T5ME14</accession>
<dbReference type="Pfam" id="PF03548">
    <property type="entry name" value="LolA"/>
    <property type="match status" value="1"/>
</dbReference>
<dbReference type="PANTHER" id="PTHR35869:SF1">
    <property type="entry name" value="OUTER-MEMBRANE LIPOPROTEIN CARRIER PROTEIN"/>
    <property type="match status" value="1"/>
</dbReference>
<reference evidence="11 12" key="1">
    <citation type="submission" date="2018-04" db="EMBL/GenBank/DDBJ databases">
        <title>Novel species isolated from glacier.</title>
        <authorList>
            <person name="Liu Q."/>
            <person name="Xin Y.-H."/>
        </authorList>
    </citation>
    <scope>NUCLEOTIDE SEQUENCE [LARGE SCALE GENOMIC DNA]</scope>
    <source>
        <strain evidence="11 12">GT1R17</strain>
    </source>
</reference>
<dbReference type="GO" id="GO:0042953">
    <property type="term" value="P:lipoprotein transport"/>
    <property type="evidence" value="ECO:0007669"/>
    <property type="project" value="InterPro"/>
</dbReference>
<dbReference type="SUPFAM" id="SSF89392">
    <property type="entry name" value="Prokaryotic lipoproteins and lipoprotein localization factors"/>
    <property type="match status" value="1"/>
</dbReference>
<gene>
    <name evidence="10 11" type="primary">lolA</name>
    <name evidence="11" type="ORF">CJD38_10910</name>
</gene>
<dbReference type="HAMAP" id="MF_00240">
    <property type="entry name" value="LolA"/>
    <property type="match status" value="1"/>
</dbReference>
<dbReference type="PANTHER" id="PTHR35869">
    <property type="entry name" value="OUTER-MEMBRANE LIPOPROTEIN CARRIER PROTEIN"/>
    <property type="match status" value="1"/>
</dbReference>
<keyword evidence="9 10" id="KW-0143">Chaperone</keyword>
<dbReference type="GO" id="GO:0030288">
    <property type="term" value="C:outer membrane-bounded periplasmic space"/>
    <property type="evidence" value="ECO:0007669"/>
    <property type="project" value="TreeGrafter"/>
</dbReference>
<protein>
    <recommendedName>
        <fullName evidence="4 10">Outer-membrane lipoprotein carrier protein</fullName>
    </recommendedName>
</protein>
<comment type="subunit">
    <text evidence="3 10">Monomer.</text>
</comment>
<evidence type="ECO:0000256" key="8">
    <source>
        <dbReference type="ARBA" id="ARBA00022927"/>
    </source>
</evidence>
<proteinExistence type="inferred from homology"/>
<evidence type="ECO:0000256" key="2">
    <source>
        <dbReference type="ARBA" id="ARBA00007615"/>
    </source>
</evidence>
<dbReference type="Proteomes" id="UP000244248">
    <property type="component" value="Unassembled WGS sequence"/>
</dbReference>
<comment type="similarity">
    <text evidence="2 10">Belongs to the LolA family.</text>
</comment>
<evidence type="ECO:0000313" key="11">
    <source>
        <dbReference type="EMBL" id="PTU30816.1"/>
    </source>
</evidence>
<comment type="caution">
    <text evidence="11">The sequence shown here is derived from an EMBL/GenBank/DDBJ whole genome shotgun (WGS) entry which is preliminary data.</text>
</comment>
<dbReference type="CDD" id="cd16325">
    <property type="entry name" value="LolA"/>
    <property type="match status" value="1"/>
</dbReference>
<feature type="signal peptide" evidence="10">
    <location>
        <begin position="1"/>
        <end position="21"/>
    </location>
</feature>
<evidence type="ECO:0000256" key="1">
    <source>
        <dbReference type="ARBA" id="ARBA00004418"/>
    </source>
</evidence>
<dbReference type="RefSeq" id="WP_107940401.1">
    <property type="nucleotide sequence ID" value="NZ_QANS01000004.1"/>
</dbReference>
<keyword evidence="5 10" id="KW-0813">Transport</keyword>
<keyword evidence="6 10" id="KW-0732">Signal</keyword>
<keyword evidence="7 10" id="KW-0574">Periplasm</keyword>
<evidence type="ECO:0000256" key="5">
    <source>
        <dbReference type="ARBA" id="ARBA00022448"/>
    </source>
</evidence>
<dbReference type="InterPro" id="IPR018323">
    <property type="entry name" value="OM_lipoprot_carrier_LolA_Pbac"/>
</dbReference>
<evidence type="ECO:0000256" key="6">
    <source>
        <dbReference type="ARBA" id="ARBA00022729"/>
    </source>
</evidence>
<name>A0A2T5ME14_9GAMM</name>
<evidence type="ECO:0000256" key="9">
    <source>
        <dbReference type="ARBA" id="ARBA00023186"/>
    </source>
</evidence>
<dbReference type="OrthoDB" id="9787361at2"/>
<keyword evidence="12" id="KW-1185">Reference proteome</keyword>
<evidence type="ECO:0000256" key="4">
    <source>
        <dbReference type="ARBA" id="ARBA00014035"/>
    </source>
</evidence>
<dbReference type="AlphaFoldDB" id="A0A2T5ME14"/>
<evidence type="ECO:0000313" key="12">
    <source>
        <dbReference type="Proteomes" id="UP000244248"/>
    </source>
</evidence>
<keyword evidence="11" id="KW-0449">Lipoprotein</keyword>
<keyword evidence="8 10" id="KW-0653">Protein transport</keyword>
<organism evidence="11 12">
    <name type="scientific">Stenotrophobium rhamnosiphilum</name>
    <dbReference type="NCBI Taxonomy" id="2029166"/>
    <lineage>
        <taxon>Bacteria</taxon>
        <taxon>Pseudomonadati</taxon>
        <taxon>Pseudomonadota</taxon>
        <taxon>Gammaproteobacteria</taxon>
        <taxon>Nevskiales</taxon>
        <taxon>Nevskiaceae</taxon>
        <taxon>Stenotrophobium</taxon>
    </lineage>
</organism>
<evidence type="ECO:0000256" key="10">
    <source>
        <dbReference type="HAMAP-Rule" id="MF_00240"/>
    </source>
</evidence>
<feature type="chain" id="PRO_5015790007" description="Outer-membrane lipoprotein carrier protein" evidence="10">
    <location>
        <begin position="22"/>
        <end position="211"/>
    </location>
</feature>
<sequence precursor="true">MTSSSRIIALLLALLVAPSFAATTAQDELKRFVDGVQTLQADFTQIQVDDRGKQLSMTSGHMWLSRPGKFRWSYQKPYQQLMVCDGKKIWFYDNDLSQVTVRPVDATLRGTPADLLSQKATLSDGFNIEDGGMDGGNRLIRLKPKSQDSDFKAIELWLGAGGAPTRMKFLDQLGGNTDVSFSQIVTNKKIDDAQFRFTPPKGVEVIDGAAQ</sequence>
<evidence type="ECO:0000256" key="3">
    <source>
        <dbReference type="ARBA" id="ARBA00011245"/>
    </source>
</evidence>